<accession>A0ACC1QZG8</accession>
<dbReference type="Proteomes" id="UP001148737">
    <property type="component" value="Unassembled WGS sequence"/>
</dbReference>
<evidence type="ECO:0000313" key="1">
    <source>
        <dbReference type="EMBL" id="KAJ3496068.1"/>
    </source>
</evidence>
<dbReference type="EMBL" id="JANAKD010000224">
    <property type="protein sequence ID" value="KAJ3496068.1"/>
    <property type="molecule type" value="Genomic_DNA"/>
</dbReference>
<name>A0ACC1QZG8_9HYPO</name>
<sequence>MPPKRKAQSLGLDRRVRARRNENWELEPESDSQQSDDDLSEDDIHRQDSDDEEPSDAEEDEESSSESEEEAPPKVDFSAVSFGALARAQASMPATGRRAKKSKKRRL</sequence>
<protein>
    <submittedName>
        <fullName evidence="1">Uncharacterized protein</fullName>
    </submittedName>
</protein>
<gene>
    <name evidence="1" type="ORF">NLG97_g2932</name>
</gene>
<comment type="caution">
    <text evidence="1">The sequence shown here is derived from an EMBL/GenBank/DDBJ whole genome shotgun (WGS) entry which is preliminary data.</text>
</comment>
<keyword evidence="2" id="KW-1185">Reference proteome</keyword>
<organism evidence="1 2">
    <name type="scientific">Lecanicillium saksenae</name>
    <dbReference type="NCBI Taxonomy" id="468837"/>
    <lineage>
        <taxon>Eukaryota</taxon>
        <taxon>Fungi</taxon>
        <taxon>Dikarya</taxon>
        <taxon>Ascomycota</taxon>
        <taxon>Pezizomycotina</taxon>
        <taxon>Sordariomycetes</taxon>
        <taxon>Hypocreomycetidae</taxon>
        <taxon>Hypocreales</taxon>
        <taxon>Cordycipitaceae</taxon>
        <taxon>Lecanicillium</taxon>
    </lineage>
</organism>
<proteinExistence type="predicted"/>
<evidence type="ECO:0000313" key="2">
    <source>
        <dbReference type="Proteomes" id="UP001148737"/>
    </source>
</evidence>
<reference evidence="1" key="1">
    <citation type="submission" date="2022-07" db="EMBL/GenBank/DDBJ databases">
        <title>Genome Sequence of Lecanicillium saksenae.</title>
        <authorList>
            <person name="Buettner E."/>
        </authorList>
    </citation>
    <scope>NUCLEOTIDE SEQUENCE</scope>
    <source>
        <strain evidence="1">VT-O1</strain>
    </source>
</reference>